<evidence type="ECO:0000256" key="3">
    <source>
        <dbReference type="ARBA" id="ARBA00022771"/>
    </source>
</evidence>
<feature type="compositionally biased region" description="Polar residues" evidence="5">
    <location>
        <begin position="425"/>
        <end position="440"/>
    </location>
</feature>
<evidence type="ECO:0000256" key="2">
    <source>
        <dbReference type="ARBA" id="ARBA00022723"/>
    </source>
</evidence>
<comment type="caution">
    <text evidence="7">The sequence shown here is derived from an EMBL/GenBank/DDBJ whole genome shotgun (WGS) entry which is preliminary data.</text>
</comment>
<dbReference type="PANTHER" id="PTHR46395:SF1">
    <property type="entry name" value="ADP-RIBOSYLATION FACTOR GTPASE-ACTIVATING PROTEIN 1"/>
    <property type="match status" value="1"/>
</dbReference>
<feature type="compositionally biased region" description="Low complexity" evidence="5">
    <location>
        <begin position="222"/>
        <end position="238"/>
    </location>
</feature>
<evidence type="ECO:0000256" key="4">
    <source>
        <dbReference type="ARBA" id="ARBA00022833"/>
    </source>
</evidence>
<accession>A0A8I2YVX5</accession>
<protein>
    <recommendedName>
        <fullName evidence="6">Arf-GAP domain-containing protein</fullName>
    </recommendedName>
</protein>
<dbReference type="GO" id="GO:0005096">
    <property type="term" value="F:GTPase activator activity"/>
    <property type="evidence" value="ECO:0007669"/>
    <property type="project" value="UniProtKB-KW"/>
</dbReference>
<organism evidence="7 8">
    <name type="scientific">Boletus reticuloceps</name>
    <dbReference type="NCBI Taxonomy" id="495285"/>
    <lineage>
        <taxon>Eukaryota</taxon>
        <taxon>Fungi</taxon>
        <taxon>Dikarya</taxon>
        <taxon>Basidiomycota</taxon>
        <taxon>Agaricomycotina</taxon>
        <taxon>Agaricomycetes</taxon>
        <taxon>Agaricomycetidae</taxon>
        <taxon>Boletales</taxon>
        <taxon>Boletineae</taxon>
        <taxon>Boletaceae</taxon>
        <taxon>Boletoideae</taxon>
        <taxon>Boletus</taxon>
    </lineage>
</organism>
<dbReference type="InterPro" id="IPR001164">
    <property type="entry name" value="ArfGAP_dom"/>
</dbReference>
<dbReference type="Proteomes" id="UP000683000">
    <property type="component" value="Unassembled WGS sequence"/>
</dbReference>
<feature type="region of interest" description="Disordered" evidence="5">
    <location>
        <begin position="164"/>
        <end position="244"/>
    </location>
</feature>
<feature type="domain" description="Arf-GAP" evidence="6">
    <location>
        <begin position="98"/>
        <end position="163"/>
    </location>
</feature>
<dbReference type="SUPFAM" id="SSF57863">
    <property type="entry name" value="ArfGap/RecO-like zinc finger"/>
    <property type="match status" value="1"/>
</dbReference>
<feature type="compositionally biased region" description="Polar residues" evidence="5">
    <location>
        <begin position="276"/>
        <end position="288"/>
    </location>
</feature>
<dbReference type="InterPro" id="IPR037278">
    <property type="entry name" value="ARFGAP/RecO"/>
</dbReference>
<feature type="region of interest" description="Disordered" evidence="5">
    <location>
        <begin position="414"/>
        <end position="457"/>
    </location>
</feature>
<dbReference type="GO" id="GO:0000139">
    <property type="term" value="C:Golgi membrane"/>
    <property type="evidence" value="ECO:0007669"/>
    <property type="project" value="TreeGrafter"/>
</dbReference>
<evidence type="ECO:0000313" key="8">
    <source>
        <dbReference type="Proteomes" id="UP000683000"/>
    </source>
</evidence>
<dbReference type="Pfam" id="PF01412">
    <property type="entry name" value="ArfGap"/>
    <property type="match status" value="1"/>
</dbReference>
<evidence type="ECO:0000259" key="6">
    <source>
        <dbReference type="Pfam" id="PF01412"/>
    </source>
</evidence>
<evidence type="ECO:0000256" key="1">
    <source>
        <dbReference type="ARBA" id="ARBA00022468"/>
    </source>
</evidence>
<feature type="compositionally biased region" description="Low complexity" evidence="5">
    <location>
        <begin position="63"/>
        <end position="74"/>
    </location>
</feature>
<dbReference type="AlphaFoldDB" id="A0A8I2YVX5"/>
<dbReference type="EMBL" id="JAGFBS010000006">
    <property type="protein sequence ID" value="KAG6378612.1"/>
    <property type="molecule type" value="Genomic_DNA"/>
</dbReference>
<dbReference type="OrthoDB" id="983479at2759"/>
<dbReference type="GO" id="GO:0032012">
    <property type="term" value="P:regulation of ARF protein signal transduction"/>
    <property type="evidence" value="ECO:0007669"/>
    <property type="project" value="TreeGrafter"/>
</dbReference>
<keyword evidence="2" id="KW-0479">Metal-binding</keyword>
<sequence length="457" mass="48833">MDTSTPKLSHALYPCPSSFNSKNATTSETTCVPTAATHILNGPQVQYLFSSFHPPPPHTDVQSPSPSSSVSSAPASTEASACISGRFPLPSIRHLISLPISFVRSVSMDTWQSDQLERMQLGGNAPFKNFLRSYSPADQGGYTDGMDPHALYHSWAATQYREKVRHPPPHFPPSHPHPSLKLDYALAGKPWTPSSPPATHLSTATLPTRPSSAQGLRKSRASARSPPTTTSSPQPSDSSHADQKSANEAYFASLGHANATRSTDLPPSQGGRYQGFGNTPSQHPSFTLTSAATPSLADFQDNPAAALTKGWSLFSAVLAGASRAVNDNVIQPGVERVMDPNLHTSVRGYVSEAHKRAQAAGQSVNEWSKAQLGVDVADHVNDMVGTVKDRIGPGPPASGYASLATYDESETSVLYDDTDDVFHESSPSPNTARSPPSHTPSDGKAKKDDDWGEWQDF</sequence>
<feature type="region of interest" description="Disordered" evidence="5">
    <location>
        <begin position="259"/>
        <end position="288"/>
    </location>
</feature>
<keyword evidence="3" id="KW-0863">Zinc-finger</keyword>
<proteinExistence type="predicted"/>
<name>A0A8I2YVX5_9AGAM</name>
<dbReference type="InterPro" id="IPR038508">
    <property type="entry name" value="ArfGAP_dom_sf"/>
</dbReference>
<evidence type="ECO:0000256" key="5">
    <source>
        <dbReference type="SAM" id="MobiDB-lite"/>
    </source>
</evidence>
<dbReference type="GO" id="GO:0008270">
    <property type="term" value="F:zinc ion binding"/>
    <property type="evidence" value="ECO:0007669"/>
    <property type="project" value="UniProtKB-KW"/>
</dbReference>
<feature type="region of interest" description="Disordered" evidence="5">
    <location>
        <begin position="51"/>
        <end position="74"/>
    </location>
</feature>
<keyword evidence="1" id="KW-0343">GTPase activation</keyword>
<keyword evidence="4" id="KW-0862">Zinc</keyword>
<keyword evidence="8" id="KW-1185">Reference proteome</keyword>
<dbReference type="PANTHER" id="PTHR46395">
    <property type="entry name" value="ADP-RIBOSYLATION FACTOR GTPASE-ACTIVATING PROTEIN 1"/>
    <property type="match status" value="1"/>
</dbReference>
<gene>
    <name evidence="7" type="ORF">JVT61DRAFT_12879</name>
</gene>
<reference evidence="7" key="1">
    <citation type="submission" date="2021-03" db="EMBL/GenBank/DDBJ databases">
        <title>Evolutionary innovations through gain and loss of genes in the ectomycorrhizal Boletales.</title>
        <authorList>
            <person name="Wu G."/>
            <person name="Miyauchi S."/>
            <person name="Morin E."/>
            <person name="Yang Z.-L."/>
            <person name="Xu J."/>
            <person name="Martin F.M."/>
        </authorList>
    </citation>
    <scope>NUCLEOTIDE SEQUENCE</scope>
    <source>
        <strain evidence="7">BR01</strain>
    </source>
</reference>
<dbReference type="GO" id="GO:0030100">
    <property type="term" value="P:regulation of endocytosis"/>
    <property type="evidence" value="ECO:0007669"/>
    <property type="project" value="TreeGrafter"/>
</dbReference>
<evidence type="ECO:0000313" key="7">
    <source>
        <dbReference type="EMBL" id="KAG6378612.1"/>
    </source>
</evidence>
<feature type="compositionally biased region" description="Polar residues" evidence="5">
    <location>
        <begin position="200"/>
        <end position="214"/>
    </location>
</feature>
<dbReference type="Gene3D" id="1.10.220.150">
    <property type="entry name" value="Arf GTPase activating protein"/>
    <property type="match status" value="1"/>
</dbReference>